<proteinExistence type="predicted"/>
<keyword evidence="3" id="KW-1185">Reference proteome</keyword>
<feature type="region of interest" description="Disordered" evidence="1">
    <location>
        <begin position="49"/>
        <end position="93"/>
    </location>
</feature>
<gene>
    <name evidence="2" type="ORF">EJ04DRAFT_136926</name>
</gene>
<protein>
    <submittedName>
        <fullName evidence="2">Uncharacterized protein</fullName>
    </submittedName>
</protein>
<dbReference type="AlphaFoldDB" id="A0A9P4UW30"/>
<evidence type="ECO:0000313" key="3">
    <source>
        <dbReference type="Proteomes" id="UP000799444"/>
    </source>
</evidence>
<dbReference type="EMBL" id="ML996329">
    <property type="protein sequence ID" value="KAF2727486.1"/>
    <property type="molecule type" value="Genomic_DNA"/>
</dbReference>
<reference evidence="2" key="1">
    <citation type="journal article" date="2020" name="Stud. Mycol.">
        <title>101 Dothideomycetes genomes: a test case for predicting lifestyles and emergence of pathogens.</title>
        <authorList>
            <person name="Haridas S."/>
            <person name="Albert R."/>
            <person name="Binder M."/>
            <person name="Bloem J."/>
            <person name="Labutti K."/>
            <person name="Salamov A."/>
            <person name="Andreopoulos B."/>
            <person name="Baker S."/>
            <person name="Barry K."/>
            <person name="Bills G."/>
            <person name="Bluhm B."/>
            <person name="Cannon C."/>
            <person name="Castanera R."/>
            <person name="Culley D."/>
            <person name="Daum C."/>
            <person name="Ezra D."/>
            <person name="Gonzalez J."/>
            <person name="Henrissat B."/>
            <person name="Kuo A."/>
            <person name="Liang C."/>
            <person name="Lipzen A."/>
            <person name="Lutzoni F."/>
            <person name="Magnuson J."/>
            <person name="Mondo S."/>
            <person name="Nolan M."/>
            <person name="Ohm R."/>
            <person name="Pangilinan J."/>
            <person name="Park H.-J."/>
            <person name="Ramirez L."/>
            <person name="Alfaro M."/>
            <person name="Sun H."/>
            <person name="Tritt A."/>
            <person name="Yoshinaga Y."/>
            <person name="Zwiers L.-H."/>
            <person name="Turgeon B."/>
            <person name="Goodwin S."/>
            <person name="Spatafora J."/>
            <person name="Crous P."/>
            <person name="Grigoriev I."/>
        </authorList>
    </citation>
    <scope>NUCLEOTIDE SEQUENCE</scope>
    <source>
        <strain evidence="2">CBS 125425</strain>
    </source>
</reference>
<feature type="compositionally biased region" description="Basic and acidic residues" evidence="1">
    <location>
        <begin position="60"/>
        <end position="72"/>
    </location>
</feature>
<dbReference type="Proteomes" id="UP000799444">
    <property type="component" value="Unassembled WGS sequence"/>
</dbReference>
<name>A0A9P4UW30_9PLEO</name>
<accession>A0A9P4UW30</accession>
<evidence type="ECO:0000313" key="2">
    <source>
        <dbReference type="EMBL" id="KAF2727486.1"/>
    </source>
</evidence>
<organism evidence="2 3">
    <name type="scientific">Polyplosphaeria fusca</name>
    <dbReference type="NCBI Taxonomy" id="682080"/>
    <lineage>
        <taxon>Eukaryota</taxon>
        <taxon>Fungi</taxon>
        <taxon>Dikarya</taxon>
        <taxon>Ascomycota</taxon>
        <taxon>Pezizomycotina</taxon>
        <taxon>Dothideomycetes</taxon>
        <taxon>Pleosporomycetidae</taxon>
        <taxon>Pleosporales</taxon>
        <taxon>Tetraplosphaeriaceae</taxon>
        <taxon>Polyplosphaeria</taxon>
    </lineage>
</organism>
<sequence length="137" mass="15119">MAACIPSLLSRCAPVVMTQLIDCMRQTCRKEQDALRRATREQTRQVFFRSSLPGGSRTRVATEKGKEPDRPAAHGTETQNECQGHGKPRGRLRDSCVMYRSPVSGPPSTPLPLGVFLAIILLCHLPLPFHKKAGARL</sequence>
<comment type="caution">
    <text evidence="2">The sequence shown here is derived from an EMBL/GenBank/DDBJ whole genome shotgun (WGS) entry which is preliminary data.</text>
</comment>
<evidence type="ECO:0000256" key="1">
    <source>
        <dbReference type="SAM" id="MobiDB-lite"/>
    </source>
</evidence>